<reference evidence="1 2" key="1">
    <citation type="submission" date="2019-03" db="EMBL/GenBank/DDBJ databases">
        <title>Algoriphagus aquimaris sp. nov., isolated form marine sediment in Pohang, Korea.</title>
        <authorList>
            <person name="Kim J."/>
            <person name="Yoon S.-H."/>
            <person name="Lee S.-S."/>
        </authorList>
    </citation>
    <scope>NUCLEOTIDE SEQUENCE [LARGE SCALE GENOMIC DNA]</scope>
    <source>
        <strain evidence="1 2">F21</strain>
    </source>
</reference>
<dbReference type="AlphaFoldDB" id="A0A4R5V7E1"/>
<gene>
    <name evidence="1" type="primary">mobC</name>
    <name evidence="1" type="ORF">E1898_04570</name>
</gene>
<dbReference type="RefSeq" id="WP_100630079.1">
    <property type="nucleotide sequence ID" value="NZ_SMUW01000028.1"/>
</dbReference>
<dbReference type="Pfam" id="PF19514">
    <property type="entry name" value="MobC_2"/>
    <property type="match status" value="1"/>
</dbReference>
<dbReference type="InterPro" id="IPR045788">
    <property type="entry name" value="MobC_2"/>
</dbReference>
<proteinExistence type="predicted"/>
<evidence type="ECO:0000313" key="1">
    <source>
        <dbReference type="EMBL" id="TDK47952.1"/>
    </source>
</evidence>
<evidence type="ECO:0000313" key="2">
    <source>
        <dbReference type="Proteomes" id="UP000295438"/>
    </source>
</evidence>
<dbReference type="Proteomes" id="UP000295438">
    <property type="component" value="Unassembled WGS sequence"/>
</dbReference>
<comment type="caution">
    <text evidence="1">The sequence shown here is derived from an EMBL/GenBank/DDBJ whole genome shotgun (WGS) entry which is preliminary data.</text>
</comment>
<organism evidence="1 2">
    <name type="scientific">Algoriphagus formosus</name>
    <dbReference type="NCBI Taxonomy" id="2007308"/>
    <lineage>
        <taxon>Bacteria</taxon>
        <taxon>Pseudomonadati</taxon>
        <taxon>Bacteroidota</taxon>
        <taxon>Cytophagia</taxon>
        <taxon>Cytophagales</taxon>
        <taxon>Cyclobacteriaceae</taxon>
        <taxon>Algoriphagus</taxon>
    </lineage>
</organism>
<dbReference type="EMBL" id="SMUW01000028">
    <property type="protein sequence ID" value="TDK47952.1"/>
    <property type="molecule type" value="Genomic_DNA"/>
</dbReference>
<protein>
    <submittedName>
        <fullName evidence="1">Plasmid mobilization relaxosome protein MobC</fullName>
    </submittedName>
</protein>
<accession>A0A4R5V7E1</accession>
<sequence length="135" mass="15602">MKGNSRNTKNKGFPRRVEGRISESRFQELKAILDRDPSLSMSELIRRILQGQPIRIQVQERGLSNIMERLISVESELKKIGVNLNQVVKAFHGNSSSIQKFLLAKKLLDFRKSLEIELKKMEDILGKLQVKWLSE</sequence>
<name>A0A4R5V7E1_9BACT</name>
<keyword evidence="2" id="KW-1185">Reference proteome</keyword>